<gene>
    <name evidence="10" type="ORF">ABID37_003408</name>
</gene>
<evidence type="ECO:0000313" key="11">
    <source>
        <dbReference type="Proteomes" id="UP001549076"/>
    </source>
</evidence>
<keyword evidence="5 8" id="KW-0812">Transmembrane</keyword>
<dbReference type="EMBL" id="JBEPML010000012">
    <property type="protein sequence ID" value="MET3793184.1"/>
    <property type="molecule type" value="Genomic_DNA"/>
</dbReference>
<feature type="domain" description="ABC transmembrane type-1" evidence="9">
    <location>
        <begin position="60"/>
        <end position="251"/>
    </location>
</feature>
<evidence type="ECO:0000256" key="3">
    <source>
        <dbReference type="ARBA" id="ARBA00022475"/>
    </source>
</evidence>
<feature type="transmembrane region" description="Helical" evidence="8">
    <location>
        <begin position="66"/>
        <end position="86"/>
    </location>
</feature>
<protein>
    <submittedName>
        <fullName evidence="10">Spermidine/putrescine transport system permease protein</fullName>
    </submittedName>
</protein>
<dbReference type="Gene3D" id="1.10.3720.10">
    <property type="entry name" value="MetI-like"/>
    <property type="match status" value="1"/>
</dbReference>
<proteinExistence type="inferred from homology"/>
<evidence type="ECO:0000256" key="5">
    <source>
        <dbReference type="ARBA" id="ARBA00022692"/>
    </source>
</evidence>
<dbReference type="SUPFAM" id="SSF161098">
    <property type="entry name" value="MetI-like"/>
    <property type="match status" value="1"/>
</dbReference>
<dbReference type="CDD" id="cd06261">
    <property type="entry name" value="TM_PBP2"/>
    <property type="match status" value="1"/>
</dbReference>
<feature type="transmembrane region" description="Helical" evidence="8">
    <location>
        <begin position="184"/>
        <end position="205"/>
    </location>
</feature>
<feature type="transmembrane region" description="Helical" evidence="8">
    <location>
        <begin position="12"/>
        <end position="37"/>
    </location>
</feature>
<dbReference type="RefSeq" id="WP_354196885.1">
    <property type="nucleotide sequence ID" value="NZ_JBEPML010000012.1"/>
</dbReference>
<keyword evidence="3" id="KW-1003">Cell membrane</keyword>
<comment type="subcellular location">
    <subcellularLocation>
        <location evidence="1">Cell inner membrane</location>
        <topology evidence="1">Multi-pass membrane protein</topology>
    </subcellularLocation>
    <subcellularLocation>
        <location evidence="8">Cell membrane</location>
        <topology evidence="8">Multi-pass membrane protein</topology>
    </subcellularLocation>
</comment>
<dbReference type="Pfam" id="PF00528">
    <property type="entry name" value="BPD_transp_1"/>
    <property type="match status" value="1"/>
</dbReference>
<accession>A0ABV2N362</accession>
<dbReference type="InterPro" id="IPR035906">
    <property type="entry name" value="MetI-like_sf"/>
</dbReference>
<sequence length="260" mass="27884">MVTWTIRLISLAILAYLTFPLVVIIGASLTTTSFLAFPPQGLTFDWYEVVLTKGAYLSAFANSARLATAATLIAIVMAIPAAIAVARHQFPGKAAFSALLLSPLVLPHLVLGAALLQFGTIIGLTRSFIALLVGHVVIVTPYVMRTVLPLLSPEQKTLEDASRDLGANAWETFRYVTLPQIRPGVVSGAIFAFITSFINVELSIFNTTPELNTIPVLLFSYVEYSIDPTIAAVSAATIIAAAIAIILVDLFIGLDFFSDK</sequence>
<dbReference type="PROSITE" id="PS50928">
    <property type="entry name" value="ABC_TM1"/>
    <property type="match status" value="1"/>
</dbReference>
<keyword evidence="4" id="KW-0997">Cell inner membrane</keyword>
<evidence type="ECO:0000256" key="4">
    <source>
        <dbReference type="ARBA" id="ARBA00022519"/>
    </source>
</evidence>
<dbReference type="Proteomes" id="UP001549076">
    <property type="component" value="Unassembled WGS sequence"/>
</dbReference>
<evidence type="ECO:0000313" key="10">
    <source>
        <dbReference type="EMBL" id="MET3793184.1"/>
    </source>
</evidence>
<dbReference type="PANTHER" id="PTHR43357:SF4">
    <property type="entry name" value="INNER MEMBRANE ABC TRANSPORTER PERMEASE PROTEIN YDCV"/>
    <property type="match status" value="1"/>
</dbReference>
<organism evidence="10 11">
    <name type="scientific">Aquamicrobium terrae</name>
    <dbReference type="NCBI Taxonomy" id="1324945"/>
    <lineage>
        <taxon>Bacteria</taxon>
        <taxon>Pseudomonadati</taxon>
        <taxon>Pseudomonadota</taxon>
        <taxon>Alphaproteobacteria</taxon>
        <taxon>Hyphomicrobiales</taxon>
        <taxon>Phyllobacteriaceae</taxon>
        <taxon>Aquamicrobium</taxon>
    </lineage>
</organism>
<keyword evidence="6 8" id="KW-1133">Transmembrane helix</keyword>
<keyword evidence="2 8" id="KW-0813">Transport</keyword>
<evidence type="ECO:0000256" key="8">
    <source>
        <dbReference type="RuleBase" id="RU363032"/>
    </source>
</evidence>
<evidence type="ECO:0000256" key="1">
    <source>
        <dbReference type="ARBA" id="ARBA00004429"/>
    </source>
</evidence>
<reference evidence="10 11" key="1">
    <citation type="submission" date="2024-06" db="EMBL/GenBank/DDBJ databases">
        <title>Genomic Encyclopedia of Type Strains, Phase IV (KMG-IV): sequencing the most valuable type-strain genomes for metagenomic binning, comparative biology and taxonomic classification.</title>
        <authorList>
            <person name="Goeker M."/>
        </authorList>
    </citation>
    <scope>NUCLEOTIDE SEQUENCE [LARGE SCALE GENOMIC DNA]</scope>
    <source>
        <strain evidence="10 11">DSM 27865</strain>
    </source>
</reference>
<evidence type="ECO:0000256" key="2">
    <source>
        <dbReference type="ARBA" id="ARBA00022448"/>
    </source>
</evidence>
<evidence type="ECO:0000256" key="6">
    <source>
        <dbReference type="ARBA" id="ARBA00022989"/>
    </source>
</evidence>
<evidence type="ECO:0000259" key="9">
    <source>
        <dbReference type="PROSITE" id="PS50928"/>
    </source>
</evidence>
<dbReference type="PANTHER" id="PTHR43357">
    <property type="entry name" value="INNER MEMBRANE ABC TRANSPORTER PERMEASE PROTEIN YDCV"/>
    <property type="match status" value="1"/>
</dbReference>
<name>A0ABV2N362_9HYPH</name>
<feature type="transmembrane region" description="Helical" evidence="8">
    <location>
        <begin position="98"/>
        <end position="122"/>
    </location>
</feature>
<keyword evidence="11" id="KW-1185">Reference proteome</keyword>
<evidence type="ECO:0000256" key="7">
    <source>
        <dbReference type="ARBA" id="ARBA00023136"/>
    </source>
</evidence>
<feature type="transmembrane region" description="Helical" evidence="8">
    <location>
        <begin position="230"/>
        <end position="254"/>
    </location>
</feature>
<comment type="caution">
    <text evidence="10">The sequence shown here is derived from an EMBL/GenBank/DDBJ whole genome shotgun (WGS) entry which is preliminary data.</text>
</comment>
<feature type="transmembrane region" description="Helical" evidence="8">
    <location>
        <begin position="128"/>
        <end position="148"/>
    </location>
</feature>
<keyword evidence="7 8" id="KW-0472">Membrane</keyword>
<comment type="similarity">
    <text evidence="8">Belongs to the binding-protein-dependent transport system permease family.</text>
</comment>
<dbReference type="InterPro" id="IPR000515">
    <property type="entry name" value="MetI-like"/>
</dbReference>